<organism evidence="2 3">
    <name type="scientific">Bythopirellula polymerisocia</name>
    <dbReference type="NCBI Taxonomy" id="2528003"/>
    <lineage>
        <taxon>Bacteria</taxon>
        <taxon>Pseudomonadati</taxon>
        <taxon>Planctomycetota</taxon>
        <taxon>Planctomycetia</taxon>
        <taxon>Pirellulales</taxon>
        <taxon>Lacipirellulaceae</taxon>
        <taxon>Bythopirellula</taxon>
    </lineage>
</organism>
<proteinExistence type="predicted"/>
<dbReference type="PANTHER" id="PTHR14119">
    <property type="entry name" value="HYDROLASE"/>
    <property type="match status" value="1"/>
</dbReference>
<dbReference type="Pfam" id="PF00857">
    <property type="entry name" value="Isochorismatase"/>
    <property type="match status" value="1"/>
</dbReference>
<protein>
    <submittedName>
        <fullName evidence="2">Nicotinamidase/pyrazinamidase</fullName>
    </submittedName>
</protein>
<sequence length="190" mass="20707">MARSPELMNPTDTGLLVVDVQDRLLAVQPDEKRIVWNIRRLLDGARILGVRAAATEQYPEKLGPTSSILAERIDDPAVSKLAFSCADCSTIFEPWRAAGIHRVLVCGIETHVCVQQTVLDLLSTGMQVLVASDAVGSRYATDHEIALRRMETSGAIITTTEAALFEWCRVAGTAEFKSISALAKEELGVR</sequence>
<dbReference type="SUPFAM" id="SSF52499">
    <property type="entry name" value="Isochorismatase-like hydrolases"/>
    <property type="match status" value="1"/>
</dbReference>
<dbReference type="InterPro" id="IPR000868">
    <property type="entry name" value="Isochorismatase-like_dom"/>
</dbReference>
<feature type="domain" description="Isochorismatase-like" evidence="1">
    <location>
        <begin position="14"/>
        <end position="161"/>
    </location>
</feature>
<comment type="caution">
    <text evidence="2">The sequence shown here is derived from an EMBL/GenBank/DDBJ whole genome shotgun (WGS) entry which is preliminary data.</text>
</comment>
<dbReference type="EMBL" id="SJPS01000012">
    <property type="protein sequence ID" value="TWU20858.1"/>
    <property type="molecule type" value="Genomic_DNA"/>
</dbReference>
<dbReference type="InterPro" id="IPR050993">
    <property type="entry name" value="Isochorismatase_domain"/>
</dbReference>
<dbReference type="PANTHER" id="PTHR14119:SF3">
    <property type="entry name" value="ISOCHORISMATASE DOMAIN-CONTAINING PROTEIN 2"/>
    <property type="match status" value="1"/>
</dbReference>
<gene>
    <name evidence="2" type="ORF">Pla144_47580</name>
</gene>
<evidence type="ECO:0000313" key="3">
    <source>
        <dbReference type="Proteomes" id="UP000318437"/>
    </source>
</evidence>
<keyword evidence="3" id="KW-1185">Reference proteome</keyword>
<dbReference type="AlphaFoldDB" id="A0A5C6C9K9"/>
<dbReference type="Gene3D" id="3.40.50.850">
    <property type="entry name" value="Isochorismatase-like"/>
    <property type="match status" value="1"/>
</dbReference>
<accession>A0A5C6C9K9</accession>
<dbReference type="Proteomes" id="UP000318437">
    <property type="component" value="Unassembled WGS sequence"/>
</dbReference>
<reference evidence="2 3" key="1">
    <citation type="submission" date="2019-02" db="EMBL/GenBank/DDBJ databases">
        <title>Deep-cultivation of Planctomycetes and their phenomic and genomic characterization uncovers novel biology.</title>
        <authorList>
            <person name="Wiegand S."/>
            <person name="Jogler M."/>
            <person name="Boedeker C."/>
            <person name="Pinto D."/>
            <person name="Vollmers J."/>
            <person name="Rivas-Marin E."/>
            <person name="Kohn T."/>
            <person name="Peeters S.H."/>
            <person name="Heuer A."/>
            <person name="Rast P."/>
            <person name="Oberbeckmann S."/>
            <person name="Bunk B."/>
            <person name="Jeske O."/>
            <person name="Meyerdierks A."/>
            <person name="Storesund J.E."/>
            <person name="Kallscheuer N."/>
            <person name="Luecker S."/>
            <person name="Lage O.M."/>
            <person name="Pohl T."/>
            <person name="Merkel B.J."/>
            <person name="Hornburger P."/>
            <person name="Mueller R.-W."/>
            <person name="Bruemmer F."/>
            <person name="Labrenz M."/>
            <person name="Spormann A.M."/>
            <person name="Op Den Camp H."/>
            <person name="Overmann J."/>
            <person name="Amann R."/>
            <person name="Jetten M.S.M."/>
            <person name="Mascher T."/>
            <person name="Medema M.H."/>
            <person name="Devos D.P."/>
            <person name="Kaster A.-K."/>
            <person name="Ovreas L."/>
            <person name="Rohde M."/>
            <person name="Galperin M.Y."/>
            <person name="Jogler C."/>
        </authorList>
    </citation>
    <scope>NUCLEOTIDE SEQUENCE [LARGE SCALE GENOMIC DNA]</scope>
    <source>
        <strain evidence="2 3">Pla144</strain>
    </source>
</reference>
<evidence type="ECO:0000259" key="1">
    <source>
        <dbReference type="Pfam" id="PF00857"/>
    </source>
</evidence>
<dbReference type="InterPro" id="IPR036380">
    <property type="entry name" value="Isochorismatase-like_sf"/>
</dbReference>
<name>A0A5C6C9K9_9BACT</name>
<dbReference type="OrthoDB" id="9789777at2"/>
<evidence type="ECO:0000313" key="2">
    <source>
        <dbReference type="EMBL" id="TWU20858.1"/>
    </source>
</evidence>